<keyword evidence="1" id="KW-1185">Reference proteome</keyword>
<evidence type="ECO:0000313" key="2">
    <source>
        <dbReference type="RefSeq" id="XP_010472291.1"/>
    </source>
</evidence>
<reference evidence="2" key="2">
    <citation type="submission" date="2025-08" db="UniProtKB">
        <authorList>
            <consortium name="RefSeq"/>
        </authorList>
    </citation>
    <scope>IDENTIFICATION</scope>
    <source>
        <tissue evidence="2">Leaf</tissue>
    </source>
</reference>
<accession>A0ABM0WK97</accession>
<dbReference type="RefSeq" id="XP_010472291.1">
    <property type="nucleotide sequence ID" value="XM_010473989.2"/>
</dbReference>
<sequence length="127" mass="13996">MAYYCISRPPWVGSLICGEVLENSGLRCKPPGSWGSPKQMRYSHVSSLTKQQRRNWTNVNGGETKSQTNFGDSGGVVTVEEAELVAVLREAHPYVNLHRDSIFVVMLSAELLDSGSTLDGILKRSLK</sequence>
<organism evidence="1 2">
    <name type="scientific">Camelina sativa</name>
    <name type="common">False flax</name>
    <name type="synonym">Myagrum sativum</name>
    <dbReference type="NCBI Taxonomy" id="90675"/>
    <lineage>
        <taxon>Eukaryota</taxon>
        <taxon>Viridiplantae</taxon>
        <taxon>Streptophyta</taxon>
        <taxon>Embryophyta</taxon>
        <taxon>Tracheophyta</taxon>
        <taxon>Spermatophyta</taxon>
        <taxon>Magnoliopsida</taxon>
        <taxon>eudicotyledons</taxon>
        <taxon>Gunneridae</taxon>
        <taxon>Pentapetalae</taxon>
        <taxon>rosids</taxon>
        <taxon>malvids</taxon>
        <taxon>Brassicales</taxon>
        <taxon>Brassicaceae</taxon>
        <taxon>Camelineae</taxon>
        <taxon>Camelina</taxon>
    </lineage>
</organism>
<dbReference type="Proteomes" id="UP000694864">
    <property type="component" value="Chromosome 16"/>
</dbReference>
<evidence type="ECO:0000313" key="1">
    <source>
        <dbReference type="Proteomes" id="UP000694864"/>
    </source>
</evidence>
<protein>
    <submittedName>
        <fullName evidence="2">Uncharacterized protein LOC104751931</fullName>
    </submittedName>
</protein>
<dbReference type="GeneID" id="104751931"/>
<gene>
    <name evidence="2" type="primary">LOC104751931</name>
</gene>
<proteinExistence type="predicted"/>
<reference evidence="1" key="1">
    <citation type="journal article" date="2014" name="Nat. Commun.">
        <title>The emerging biofuel crop Camelina sativa retains a highly undifferentiated hexaploid genome structure.</title>
        <authorList>
            <person name="Kagale S."/>
            <person name="Koh C."/>
            <person name="Nixon J."/>
            <person name="Bollina V."/>
            <person name="Clarke W.E."/>
            <person name="Tuteja R."/>
            <person name="Spillane C."/>
            <person name="Robinson S.J."/>
            <person name="Links M.G."/>
            <person name="Clarke C."/>
            <person name="Higgins E.E."/>
            <person name="Huebert T."/>
            <person name="Sharpe A.G."/>
            <person name="Parkin I.A."/>
        </authorList>
    </citation>
    <scope>NUCLEOTIDE SEQUENCE [LARGE SCALE GENOMIC DNA]</scope>
    <source>
        <strain evidence="1">cv. DH55</strain>
    </source>
</reference>
<name>A0ABM0WK97_CAMSA</name>